<organism evidence="4 5">
    <name type="scientific">Sulfitobacter mediterraneus</name>
    <dbReference type="NCBI Taxonomy" id="83219"/>
    <lineage>
        <taxon>Bacteria</taxon>
        <taxon>Pseudomonadati</taxon>
        <taxon>Pseudomonadota</taxon>
        <taxon>Alphaproteobacteria</taxon>
        <taxon>Rhodobacterales</taxon>
        <taxon>Roseobacteraceae</taxon>
        <taxon>Sulfitobacter</taxon>
    </lineage>
</organism>
<dbReference type="EMBL" id="QBKU01000004">
    <property type="protein sequence ID" value="PTX74349.1"/>
    <property type="molecule type" value="Genomic_DNA"/>
</dbReference>
<accession>A0A2T6CFR8</accession>
<dbReference type="SMART" id="SM00448">
    <property type="entry name" value="REC"/>
    <property type="match status" value="1"/>
</dbReference>
<proteinExistence type="predicted"/>
<dbReference type="Proteomes" id="UP000244092">
    <property type="component" value="Unassembled WGS sequence"/>
</dbReference>
<dbReference type="Gene3D" id="3.40.50.2300">
    <property type="match status" value="1"/>
</dbReference>
<sequence>MLQSGSTELQPSPHVSMPGDIRALLLDDSNFDRARIRRLSQRTGLSIQFDEVDSIDAMDQAVINENYDLILIDYRLPVGDGLVALDHILQNDQNRDAGKIMITGNGAVDTAVQAMRGGCHDYLRKDDMDEEMLHCAIVNALTVARERRAQTANLQEQQGMIKDALLNAMNDQELRKNVVTMFKKEFDSITALRKARLTDLSPAEIDALISGFSEEDDFIFH</sequence>
<dbReference type="SUPFAM" id="SSF52172">
    <property type="entry name" value="CheY-like"/>
    <property type="match status" value="1"/>
</dbReference>
<feature type="domain" description="Response regulatory" evidence="3">
    <location>
        <begin position="22"/>
        <end position="140"/>
    </location>
</feature>
<comment type="caution">
    <text evidence="4">The sequence shown here is derived from an EMBL/GenBank/DDBJ whole genome shotgun (WGS) entry which is preliminary data.</text>
</comment>
<dbReference type="PANTHER" id="PTHR44591">
    <property type="entry name" value="STRESS RESPONSE REGULATOR PROTEIN 1"/>
    <property type="match status" value="1"/>
</dbReference>
<dbReference type="PANTHER" id="PTHR44591:SF3">
    <property type="entry name" value="RESPONSE REGULATORY DOMAIN-CONTAINING PROTEIN"/>
    <property type="match status" value="1"/>
</dbReference>
<dbReference type="CDD" id="cd00156">
    <property type="entry name" value="REC"/>
    <property type="match status" value="1"/>
</dbReference>
<reference evidence="4 5" key="1">
    <citation type="submission" date="2018-04" db="EMBL/GenBank/DDBJ databases">
        <title>Genomic Encyclopedia of Archaeal and Bacterial Type Strains, Phase II (KMG-II): from individual species to whole genera.</title>
        <authorList>
            <person name="Goeker M."/>
        </authorList>
    </citation>
    <scope>NUCLEOTIDE SEQUENCE [LARGE SCALE GENOMIC DNA]</scope>
    <source>
        <strain evidence="4 5">DSM 12244</strain>
    </source>
</reference>
<dbReference type="AlphaFoldDB" id="A0A2T6CFR8"/>
<feature type="modified residue" description="4-aspartylphosphate" evidence="2">
    <location>
        <position position="73"/>
    </location>
</feature>
<evidence type="ECO:0000313" key="4">
    <source>
        <dbReference type="EMBL" id="PTX74349.1"/>
    </source>
</evidence>
<protein>
    <submittedName>
        <fullName evidence="4">Response regulator receiver domain-containing protein</fullName>
    </submittedName>
</protein>
<keyword evidence="1 2" id="KW-0597">Phosphoprotein</keyword>
<evidence type="ECO:0000256" key="1">
    <source>
        <dbReference type="ARBA" id="ARBA00022553"/>
    </source>
</evidence>
<evidence type="ECO:0000313" key="5">
    <source>
        <dbReference type="Proteomes" id="UP000244092"/>
    </source>
</evidence>
<name>A0A2T6CFR8_9RHOB</name>
<dbReference type="Pfam" id="PF00072">
    <property type="entry name" value="Response_reg"/>
    <property type="match status" value="1"/>
</dbReference>
<dbReference type="InterPro" id="IPR011006">
    <property type="entry name" value="CheY-like_superfamily"/>
</dbReference>
<dbReference type="PROSITE" id="PS50110">
    <property type="entry name" value="RESPONSE_REGULATORY"/>
    <property type="match status" value="1"/>
</dbReference>
<evidence type="ECO:0000259" key="3">
    <source>
        <dbReference type="PROSITE" id="PS50110"/>
    </source>
</evidence>
<dbReference type="InterPro" id="IPR050595">
    <property type="entry name" value="Bact_response_regulator"/>
</dbReference>
<evidence type="ECO:0000256" key="2">
    <source>
        <dbReference type="PROSITE-ProRule" id="PRU00169"/>
    </source>
</evidence>
<dbReference type="InterPro" id="IPR001789">
    <property type="entry name" value="Sig_transdc_resp-reg_receiver"/>
</dbReference>
<gene>
    <name evidence="4" type="ORF">C8N31_104230</name>
</gene>
<dbReference type="RefSeq" id="WP_081785670.1">
    <property type="nucleotide sequence ID" value="NZ_QBKU01000004.1"/>
</dbReference>
<dbReference type="OrthoDB" id="7857827at2"/>
<dbReference type="GO" id="GO:0000160">
    <property type="term" value="P:phosphorelay signal transduction system"/>
    <property type="evidence" value="ECO:0007669"/>
    <property type="project" value="InterPro"/>
</dbReference>